<dbReference type="GO" id="GO:0042597">
    <property type="term" value="C:periplasmic space"/>
    <property type="evidence" value="ECO:0007669"/>
    <property type="project" value="UniProtKB-SubCell"/>
</dbReference>
<evidence type="ECO:0000256" key="2">
    <source>
        <dbReference type="ARBA" id="ARBA00009820"/>
    </source>
</evidence>
<evidence type="ECO:0000313" key="7">
    <source>
        <dbReference type="EMBL" id="OGI40011.1"/>
    </source>
</evidence>
<dbReference type="InterPro" id="IPR014167">
    <property type="entry name" value="Tol-Pal_TolB"/>
</dbReference>
<dbReference type="InterPro" id="IPR007195">
    <property type="entry name" value="TolB_N"/>
</dbReference>
<evidence type="ECO:0000256" key="3">
    <source>
        <dbReference type="ARBA" id="ARBA00022729"/>
    </source>
</evidence>
<evidence type="ECO:0000256" key="4">
    <source>
        <dbReference type="ARBA" id="ARBA00022764"/>
    </source>
</evidence>
<organism evidence="7 8">
    <name type="scientific">Candidatus Muproteobacteria bacterium RBG_16_62_13</name>
    <dbReference type="NCBI Taxonomy" id="1817756"/>
    <lineage>
        <taxon>Bacteria</taxon>
        <taxon>Pseudomonadati</taxon>
        <taxon>Pseudomonadota</taxon>
        <taxon>Candidatus Muproteobacteria</taxon>
    </lineage>
</organism>
<dbReference type="SUPFAM" id="SSF69304">
    <property type="entry name" value="Tricorn protease N-terminal domain"/>
    <property type="match status" value="1"/>
</dbReference>
<comment type="similarity">
    <text evidence="2 5">Belongs to the TolB family.</text>
</comment>
<dbReference type="EMBL" id="MFSQ01000075">
    <property type="protein sequence ID" value="OGI40011.1"/>
    <property type="molecule type" value="Genomic_DNA"/>
</dbReference>
<gene>
    <name evidence="5" type="primary">tolB</name>
    <name evidence="7" type="ORF">A2140_02650</name>
</gene>
<comment type="subunit">
    <text evidence="5">The Tol-Pal system is composed of five core proteins: the inner membrane proteins TolA, TolQ and TolR, the periplasmic protein TolB and the outer membrane protein Pal. They form a network linking the inner and outer membranes and the peptidoglycan layer.</text>
</comment>
<protein>
    <recommendedName>
        <fullName evidence="5">Tol-Pal system protein TolB</fullName>
    </recommendedName>
</protein>
<comment type="subcellular location">
    <subcellularLocation>
        <location evidence="1 5">Periplasm</location>
    </subcellularLocation>
</comment>
<evidence type="ECO:0000256" key="1">
    <source>
        <dbReference type="ARBA" id="ARBA00004418"/>
    </source>
</evidence>
<dbReference type="Pfam" id="PF04052">
    <property type="entry name" value="TolB_N"/>
    <property type="match status" value="1"/>
</dbReference>
<comment type="caution">
    <text evidence="7">The sequence shown here is derived from an EMBL/GenBank/DDBJ whole genome shotgun (WGS) entry which is preliminary data.</text>
</comment>
<feature type="chain" id="PRO_5009730098" description="Tol-Pal system protein TolB" evidence="5">
    <location>
        <begin position="24"/>
        <end position="439"/>
    </location>
</feature>
<keyword evidence="4 5" id="KW-0574">Periplasm</keyword>
<dbReference type="GO" id="GO:0017038">
    <property type="term" value="P:protein import"/>
    <property type="evidence" value="ECO:0007669"/>
    <property type="project" value="InterPro"/>
</dbReference>
<dbReference type="InterPro" id="IPR011659">
    <property type="entry name" value="WD40"/>
</dbReference>
<keyword evidence="5" id="KW-0132">Cell division</keyword>
<reference evidence="7 8" key="1">
    <citation type="journal article" date="2016" name="Nat. Commun.">
        <title>Thousands of microbial genomes shed light on interconnected biogeochemical processes in an aquifer system.</title>
        <authorList>
            <person name="Anantharaman K."/>
            <person name="Brown C.T."/>
            <person name="Hug L.A."/>
            <person name="Sharon I."/>
            <person name="Castelle C.J."/>
            <person name="Probst A.J."/>
            <person name="Thomas B.C."/>
            <person name="Singh A."/>
            <person name="Wilkins M.J."/>
            <person name="Karaoz U."/>
            <person name="Brodie E.L."/>
            <person name="Williams K.H."/>
            <person name="Hubbard S.S."/>
            <person name="Banfield J.F."/>
        </authorList>
    </citation>
    <scope>NUCLEOTIDE SEQUENCE [LARGE SCALE GENOMIC DNA]</scope>
</reference>
<keyword evidence="5" id="KW-0131">Cell cycle</keyword>
<dbReference type="HAMAP" id="MF_00671">
    <property type="entry name" value="TolB"/>
    <property type="match status" value="1"/>
</dbReference>
<evidence type="ECO:0000259" key="6">
    <source>
        <dbReference type="Pfam" id="PF04052"/>
    </source>
</evidence>
<dbReference type="SUPFAM" id="SSF52964">
    <property type="entry name" value="TolB, N-terminal domain"/>
    <property type="match status" value="1"/>
</dbReference>
<evidence type="ECO:0000313" key="8">
    <source>
        <dbReference type="Proteomes" id="UP000178379"/>
    </source>
</evidence>
<dbReference type="Proteomes" id="UP000178379">
    <property type="component" value="Unassembled WGS sequence"/>
</dbReference>
<dbReference type="STRING" id="1817756.A2140_02650"/>
<proteinExistence type="inferred from homology"/>
<evidence type="ECO:0000256" key="5">
    <source>
        <dbReference type="HAMAP-Rule" id="MF_00671"/>
    </source>
</evidence>
<dbReference type="InterPro" id="IPR011042">
    <property type="entry name" value="6-blade_b-propeller_TolB-like"/>
</dbReference>
<feature type="domain" description="TolB N-terminal" evidence="6">
    <location>
        <begin position="25"/>
        <end position="129"/>
    </location>
</feature>
<feature type="signal peptide" evidence="5">
    <location>
        <begin position="1"/>
        <end position="23"/>
    </location>
</feature>
<dbReference type="Gene3D" id="3.40.50.10070">
    <property type="entry name" value="TolB, N-terminal domain"/>
    <property type="match status" value="1"/>
</dbReference>
<keyword evidence="3 5" id="KW-0732">Signal</keyword>
<dbReference type="NCBIfam" id="TIGR02800">
    <property type="entry name" value="propeller_TolB"/>
    <property type="match status" value="1"/>
</dbReference>
<dbReference type="Pfam" id="PF07676">
    <property type="entry name" value="PD40"/>
    <property type="match status" value="4"/>
</dbReference>
<dbReference type="PANTHER" id="PTHR36842">
    <property type="entry name" value="PROTEIN TOLB HOMOLOG"/>
    <property type="match status" value="1"/>
</dbReference>
<sequence precursor="true">MGRLALFLLLAACNLILAPEGRAMLTIEITRGAETGIPVAVAPFTWSGPEPLPHDVSAVVSADLTRSGLFNVVARERIQGIPADSQKLPFDRWRATEAEALVIGNIQKLSNGRYQVEFRLFDVIRRHQLAGFRYTVGPELLRRTAHQISDIVHEKLTGHPGAFNTRIAYITREQPASGPPRFLLRVADADGFGPREIVNSNEPLMSPAWSPDGKQLAYVSFEKKRPTLHVQNVADQRRETIADFYGINSAPAWSPDGKRLALTLSRDGNPEIYVLDLTTRAFTRLTNEPAIDTEPAWSPDGQSIVFTSDRSGSPQIYRIPASGGTPERLTFEGDYNARASYAPDGKTLTLVSRHNGRYHIAVLQIDNKALQVLTDSVLDESPTYAPNGRMILYATEVRGRGVLASVSAEGRVRQLYRFDQGDVREPAWSPYNRELQYKE</sequence>
<dbReference type="Gene3D" id="2.120.10.30">
    <property type="entry name" value="TolB, C-terminal domain"/>
    <property type="match status" value="1"/>
</dbReference>
<dbReference type="GO" id="GO:0051301">
    <property type="term" value="P:cell division"/>
    <property type="evidence" value="ECO:0007669"/>
    <property type="project" value="UniProtKB-UniRule"/>
</dbReference>
<dbReference type="AlphaFoldDB" id="A0A1F6T4D5"/>
<name>A0A1F6T4D5_9PROT</name>
<dbReference type="PANTHER" id="PTHR36842:SF1">
    <property type="entry name" value="PROTEIN TOLB"/>
    <property type="match status" value="1"/>
</dbReference>
<comment type="function">
    <text evidence="5">Part of the Tol-Pal system, which plays a role in outer membrane invagination during cell division and is important for maintaining outer membrane integrity.</text>
</comment>
<accession>A0A1F6T4D5</accession>